<dbReference type="EMBL" id="CAFBLV010000015">
    <property type="protein sequence ID" value="CAB4861046.1"/>
    <property type="molecule type" value="Genomic_DNA"/>
</dbReference>
<evidence type="ECO:0000313" key="1">
    <source>
        <dbReference type="EMBL" id="CAB4861046.1"/>
    </source>
</evidence>
<proteinExistence type="predicted"/>
<accession>A0A6J7CTB9</accession>
<name>A0A6J7CTB9_9ZZZZ</name>
<sequence length="61" mass="5812">MVTEMTEPFEAVGVGLGVEIGVELGVGTGATVGAGTVPPTACVVTVTAAGAAPFTHTPVSV</sequence>
<protein>
    <submittedName>
        <fullName evidence="1">Unannotated protein</fullName>
    </submittedName>
</protein>
<reference evidence="1" key="1">
    <citation type="submission" date="2020-05" db="EMBL/GenBank/DDBJ databases">
        <authorList>
            <person name="Chiriac C."/>
            <person name="Salcher M."/>
            <person name="Ghai R."/>
            <person name="Kavagutti S V."/>
        </authorList>
    </citation>
    <scope>NUCLEOTIDE SEQUENCE</scope>
</reference>
<organism evidence="1">
    <name type="scientific">freshwater metagenome</name>
    <dbReference type="NCBI Taxonomy" id="449393"/>
    <lineage>
        <taxon>unclassified sequences</taxon>
        <taxon>metagenomes</taxon>
        <taxon>ecological metagenomes</taxon>
    </lineage>
</organism>
<dbReference type="AlphaFoldDB" id="A0A6J7CTB9"/>
<gene>
    <name evidence="1" type="ORF">UFOPK3425_00159</name>
</gene>